<reference evidence="2" key="1">
    <citation type="submission" date="2020-02" db="EMBL/GenBank/DDBJ databases">
        <authorList>
            <person name="Meier V. D."/>
        </authorList>
    </citation>
    <scope>NUCLEOTIDE SEQUENCE</scope>
    <source>
        <strain evidence="2">AVDCRST_MAG09</strain>
    </source>
</reference>
<accession>A0A6J4SUR5</accession>
<gene>
    <name evidence="2" type="ORF">AVDCRST_MAG09-1047</name>
</gene>
<dbReference type="AlphaFoldDB" id="A0A6J4SUR5"/>
<proteinExistence type="predicted"/>
<keyword evidence="1" id="KW-1133">Transmembrane helix</keyword>
<evidence type="ECO:0000313" key="2">
    <source>
        <dbReference type="EMBL" id="CAA9505698.1"/>
    </source>
</evidence>
<sequence length="46" mass="4885">MSDLLVIILALVAAFLAFRFIAGLVKFAVLAAIVIAVIYFLSQGAM</sequence>
<keyword evidence="1" id="KW-0472">Membrane</keyword>
<dbReference type="EMBL" id="CADCVZ010000023">
    <property type="protein sequence ID" value="CAA9505698.1"/>
    <property type="molecule type" value="Genomic_DNA"/>
</dbReference>
<keyword evidence="1" id="KW-0812">Transmembrane</keyword>
<feature type="transmembrane region" description="Helical" evidence="1">
    <location>
        <begin position="27"/>
        <end position="45"/>
    </location>
</feature>
<evidence type="ECO:0000256" key="1">
    <source>
        <dbReference type="SAM" id="Phobius"/>
    </source>
</evidence>
<organism evidence="2">
    <name type="scientific">uncultured Sphingomonas sp</name>
    <dbReference type="NCBI Taxonomy" id="158754"/>
    <lineage>
        <taxon>Bacteria</taxon>
        <taxon>Pseudomonadati</taxon>
        <taxon>Pseudomonadota</taxon>
        <taxon>Alphaproteobacteria</taxon>
        <taxon>Sphingomonadales</taxon>
        <taxon>Sphingomonadaceae</taxon>
        <taxon>Sphingomonas</taxon>
        <taxon>environmental samples</taxon>
    </lineage>
</organism>
<protein>
    <submittedName>
        <fullName evidence="2">Uncharacterized protein</fullName>
    </submittedName>
</protein>
<dbReference type="RefSeq" id="WP_294172866.1">
    <property type="nucleotide sequence ID" value="NZ_CADCVZ010000023.1"/>
</dbReference>
<name>A0A6J4SUR5_9SPHN</name>